<dbReference type="PANTHER" id="PTHR34145">
    <property type="entry name" value="OS02G0105600 PROTEIN"/>
    <property type="match status" value="1"/>
</dbReference>
<reference evidence="1 2" key="1">
    <citation type="journal article" date="2017" name="Genome Biol.">
        <title>New reference genome sequences of hot pepper reveal the massive evolution of plant disease-resistance genes by retroduplication.</title>
        <authorList>
            <person name="Kim S."/>
            <person name="Park J."/>
            <person name="Yeom S.I."/>
            <person name="Kim Y.M."/>
            <person name="Seo E."/>
            <person name="Kim K.T."/>
            <person name="Kim M.S."/>
            <person name="Lee J.M."/>
            <person name="Cheong K."/>
            <person name="Shin H.S."/>
            <person name="Kim S.B."/>
            <person name="Han K."/>
            <person name="Lee J."/>
            <person name="Park M."/>
            <person name="Lee H.A."/>
            <person name="Lee H.Y."/>
            <person name="Lee Y."/>
            <person name="Oh S."/>
            <person name="Lee J.H."/>
            <person name="Choi E."/>
            <person name="Choi E."/>
            <person name="Lee S.E."/>
            <person name="Jeon J."/>
            <person name="Kim H."/>
            <person name="Choi G."/>
            <person name="Song H."/>
            <person name="Lee J."/>
            <person name="Lee S.C."/>
            <person name="Kwon J.K."/>
            <person name="Lee H.Y."/>
            <person name="Koo N."/>
            <person name="Hong Y."/>
            <person name="Kim R.W."/>
            <person name="Kang W.H."/>
            <person name="Huh J.H."/>
            <person name="Kang B.C."/>
            <person name="Yang T.J."/>
            <person name="Lee Y.H."/>
            <person name="Bennetzen J.L."/>
            <person name="Choi D."/>
        </authorList>
    </citation>
    <scope>NUCLEOTIDE SEQUENCE [LARGE SCALE GENOMIC DNA]</scope>
    <source>
        <strain evidence="2">cv. PBC81</strain>
    </source>
</reference>
<dbReference type="OrthoDB" id="1633542at2759"/>
<reference evidence="2" key="2">
    <citation type="journal article" date="2017" name="J. Anim. Genet.">
        <title>Multiple reference genome sequences of hot pepper reveal the massive evolution of plant disease resistance genes by retroduplication.</title>
        <authorList>
            <person name="Kim S."/>
            <person name="Park J."/>
            <person name="Yeom S.-I."/>
            <person name="Kim Y.-M."/>
            <person name="Seo E."/>
            <person name="Kim K.-T."/>
            <person name="Kim M.-S."/>
            <person name="Lee J.M."/>
            <person name="Cheong K."/>
            <person name="Shin H.-S."/>
            <person name="Kim S.-B."/>
            <person name="Han K."/>
            <person name="Lee J."/>
            <person name="Park M."/>
            <person name="Lee H.-A."/>
            <person name="Lee H.-Y."/>
            <person name="Lee Y."/>
            <person name="Oh S."/>
            <person name="Lee J.H."/>
            <person name="Choi E."/>
            <person name="Choi E."/>
            <person name="Lee S.E."/>
            <person name="Jeon J."/>
            <person name="Kim H."/>
            <person name="Choi G."/>
            <person name="Song H."/>
            <person name="Lee J."/>
            <person name="Lee S.-C."/>
            <person name="Kwon J.-K."/>
            <person name="Lee H.-Y."/>
            <person name="Koo N."/>
            <person name="Hong Y."/>
            <person name="Kim R.W."/>
            <person name="Kang W.-H."/>
            <person name="Huh J.H."/>
            <person name="Kang B.-C."/>
            <person name="Yang T.-J."/>
            <person name="Lee Y.-H."/>
            <person name="Bennetzen J.L."/>
            <person name="Choi D."/>
        </authorList>
    </citation>
    <scope>NUCLEOTIDE SEQUENCE [LARGE SCALE GENOMIC DNA]</scope>
    <source>
        <strain evidence="2">cv. PBC81</strain>
    </source>
</reference>
<gene>
    <name evidence="1" type="ORF">CQW23_17352</name>
</gene>
<evidence type="ECO:0000313" key="1">
    <source>
        <dbReference type="EMBL" id="PHT43327.1"/>
    </source>
</evidence>
<evidence type="ECO:0008006" key="3">
    <source>
        <dbReference type="Google" id="ProtNLM"/>
    </source>
</evidence>
<comment type="caution">
    <text evidence="1">The sequence shown here is derived from an EMBL/GenBank/DDBJ whole genome shotgun (WGS) entry which is preliminary data.</text>
</comment>
<dbReference type="EMBL" id="MLFT02000007">
    <property type="protein sequence ID" value="PHT43327.1"/>
    <property type="molecule type" value="Genomic_DNA"/>
</dbReference>
<dbReference type="Proteomes" id="UP000224567">
    <property type="component" value="Unassembled WGS sequence"/>
</dbReference>
<dbReference type="SUPFAM" id="SSF52047">
    <property type="entry name" value="RNI-like"/>
    <property type="match status" value="1"/>
</dbReference>
<accession>A0A2G2WDP0</accession>
<dbReference type="Gene3D" id="3.80.10.10">
    <property type="entry name" value="Ribonuclease Inhibitor"/>
    <property type="match status" value="1"/>
</dbReference>
<dbReference type="InterPro" id="IPR053772">
    <property type="entry name" value="At1g61320/At1g61330-like"/>
</dbReference>
<organism evidence="1 2">
    <name type="scientific">Capsicum baccatum</name>
    <name type="common">Peruvian pepper</name>
    <dbReference type="NCBI Taxonomy" id="33114"/>
    <lineage>
        <taxon>Eukaryota</taxon>
        <taxon>Viridiplantae</taxon>
        <taxon>Streptophyta</taxon>
        <taxon>Embryophyta</taxon>
        <taxon>Tracheophyta</taxon>
        <taxon>Spermatophyta</taxon>
        <taxon>Magnoliopsida</taxon>
        <taxon>eudicotyledons</taxon>
        <taxon>Gunneridae</taxon>
        <taxon>Pentapetalae</taxon>
        <taxon>asterids</taxon>
        <taxon>lamiids</taxon>
        <taxon>Solanales</taxon>
        <taxon>Solanaceae</taxon>
        <taxon>Solanoideae</taxon>
        <taxon>Capsiceae</taxon>
        <taxon>Capsicum</taxon>
    </lineage>
</organism>
<name>A0A2G2WDP0_CAPBA</name>
<keyword evidence="2" id="KW-1185">Reference proteome</keyword>
<proteinExistence type="predicted"/>
<evidence type="ECO:0000313" key="2">
    <source>
        <dbReference type="Proteomes" id="UP000224567"/>
    </source>
</evidence>
<dbReference type="PANTHER" id="PTHR34145:SF51">
    <property type="entry name" value="FBD DOMAIN-CONTAINING PROTEIN"/>
    <property type="match status" value="1"/>
</dbReference>
<dbReference type="AlphaFoldDB" id="A0A2G2WDP0"/>
<sequence length="167" mass="19342">MVAIAYVKLSSTPTVWNLTLCNVNDEDTTWINFIDRFPLLEKLIIDGCSMMEYLHVSQQNLTNLVLYDCFVTREVRINSPKLKSLEYKGGFTFFEGIEALQELEFVELYLDPLKFRDYWYSWIRNLLESCAHSKHLSLICGIEELAELVSSSLPFYVALEHLLAISS</sequence>
<protein>
    <recommendedName>
        <fullName evidence="3">NB-ARC domain-containing protein</fullName>
    </recommendedName>
</protein>
<dbReference type="InterPro" id="IPR032675">
    <property type="entry name" value="LRR_dom_sf"/>
</dbReference>